<comment type="caution">
    <text evidence="1">The sequence shown here is derived from an EMBL/GenBank/DDBJ whole genome shotgun (WGS) entry which is preliminary data.</text>
</comment>
<proteinExistence type="predicted"/>
<keyword evidence="2" id="KW-1185">Reference proteome</keyword>
<name>A0A4Y2AMS6_ARAVE</name>
<reference evidence="1 2" key="1">
    <citation type="journal article" date="2019" name="Sci. Rep.">
        <title>Orb-weaving spider Araneus ventricosus genome elucidates the spidroin gene catalogue.</title>
        <authorList>
            <person name="Kono N."/>
            <person name="Nakamura H."/>
            <person name="Ohtoshi R."/>
            <person name="Moran D.A.P."/>
            <person name="Shinohara A."/>
            <person name="Yoshida Y."/>
            <person name="Fujiwara M."/>
            <person name="Mori M."/>
            <person name="Tomita M."/>
            <person name="Arakawa K."/>
        </authorList>
    </citation>
    <scope>NUCLEOTIDE SEQUENCE [LARGE SCALE GENOMIC DNA]</scope>
</reference>
<dbReference type="EMBL" id="BGPR01000022">
    <property type="protein sequence ID" value="GBL80525.1"/>
    <property type="molecule type" value="Genomic_DNA"/>
</dbReference>
<accession>A0A4Y2AMS6</accession>
<evidence type="ECO:0000313" key="2">
    <source>
        <dbReference type="Proteomes" id="UP000499080"/>
    </source>
</evidence>
<protein>
    <submittedName>
        <fullName evidence="1">Uncharacterized protein</fullName>
    </submittedName>
</protein>
<gene>
    <name evidence="1" type="ORF">AVEN_225224_1</name>
</gene>
<dbReference type="AlphaFoldDB" id="A0A4Y2AMS6"/>
<evidence type="ECO:0000313" key="1">
    <source>
        <dbReference type="EMBL" id="GBL80525.1"/>
    </source>
</evidence>
<sequence length="122" mass="13965">MFDDVFFNCHLSSVLMCQPQNLHFLNFDFEFPNLTFGRASVVEAEVASELDVRELETQLHQRLNSSPPDVLPLVRCGNLEREMEARESSSSADHCLNYEICFQNSPYIASKRDFNLINEASS</sequence>
<organism evidence="1 2">
    <name type="scientific">Araneus ventricosus</name>
    <name type="common">Orbweaver spider</name>
    <name type="synonym">Epeira ventricosa</name>
    <dbReference type="NCBI Taxonomy" id="182803"/>
    <lineage>
        <taxon>Eukaryota</taxon>
        <taxon>Metazoa</taxon>
        <taxon>Ecdysozoa</taxon>
        <taxon>Arthropoda</taxon>
        <taxon>Chelicerata</taxon>
        <taxon>Arachnida</taxon>
        <taxon>Araneae</taxon>
        <taxon>Araneomorphae</taxon>
        <taxon>Entelegynae</taxon>
        <taxon>Araneoidea</taxon>
        <taxon>Araneidae</taxon>
        <taxon>Araneus</taxon>
    </lineage>
</organism>
<dbReference type="Proteomes" id="UP000499080">
    <property type="component" value="Unassembled WGS sequence"/>
</dbReference>